<accession>A0A7H1RWR3</accession>
<dbReference type="Pfam" id="PF00583">
    <property type="entry name" value="Acetyltransf_1"/>
    <property type="match status" value="1"/>
</dbReference>
<dbReference type="EMBL" id="CP061470">
    <property type="protein sequence ID" value="QNU18702.1"/>
    <property type="molecule type" value="Genomic_DNA"/>
</dbReference>
<keyword evidence="4" id="KW-1185">Reference proteome</keyword>
<dbReference type="InterPro" id="IPR050769">
    <property type="entry name" value="NAT_camello-type"/>
</dbReference>
<proteinExistence type="predicted"/>
<organism evidence="3 4">
    <name type="scientific">Geobacillus zalihae</name>
    <dbReference type="NCBI Taxonomy" id="213419"/>
    <lineage>
        <taxon>Bacteria</taxon>
        <taxon>Bacillati</taxon>
        <taxon>Bacillota</taxon>
        <taxon>Bacilli</taxon>
        <taxon>Bacillales</taxon>
        <taxon>Anoxybacillaceae</taxon>
        <taxon>Geobacillus</taxon>
    </lineage>
</organism>
<dbReference type="Gene3D" id="3.40.630.30">
    <property type="match status" value="1"/>
</dbReference>
<name>A0A7H1RWR3_9BACL</name>
<dbReference type="PANTHER" id="PTHR13947:SF37">
    <property type="entry name" value="LD18367P"/>
    <property type="match status" value="1"/>
</dbReference>
<keyword evidence="1 3" id="KW-0808">Transferase</keyword>
<dbReference type="GO" id="GO:0008080">
    <property type="term" value="F:N-acetyltransferase activity"/>
    <property type="evidence" value="ECO:0007669"/>
    <property type="project" value="InterPro"/>
</dbReference>
<dbReference type="InterPro" id="IPR016181">
    <property type="entry name" value="Acyl_CoA_acyltransferase"/>
</dbReference>
<dbReference type="PROSITE" id="PS51186">
    <property type="entry name" value="GNAT"/>
    <property type="match status" value="1"/>
</dbReference>
<dbReference type="PANTHER" id="PTHR13947">
    <property type="entry name" value="GNAT FAMILY N-ACETYLTRANSFERASE"/>
    <property type="match status" value="1"/>
</dbReference>
<dbReference type="KEGG" id="gza:IC807_03235"/>
<feature type="domain" description="N-acetyltransferase" evidence="2">
    <location>
        <begin position="3"/>
        <end position="148"/>
    </location>
</feature>
<dbReference type="CDD" id="cd04301">
    <property type="entry name" value="NAT_SF"/>
    <property type="match status" value="1"/>
</dbReference>
<dbReference type="RefSeq" id="WP_020754740.1">
    <property type="nucleotide sequence ID" value="NZ_CP061470.1"/>
</dbReference>
<evidence type="ECO:0000313" key="3">
    <source>
        <dbReference type="EMBL" id="QNU18702.1"/>
    </source>
</evidence>
<evidence type="ECO:0000313" key="4">
    <source>
        <dbReference type="Proteomes" id="UP000516388"/>
    </source>
</evidence>
<evidence type="ECO:0000256" key="1">
    <source>
        <dbReference type="ARBA" id="ARBA00022679"/>
    </source>
</evidence>
<dbReference type="SUPFAM" id="SSF55729">
    <property type="entry name" value="Acyl-CoA N-acyltransferases (Nat)"/>
    <property type="match status" value="1"/>
</dbReference>
<protein>
    <submittedName>
        <fullName evidence="3">GNAT family N-acetyltransferase</fullName>
    </submittedName>
</protein>
<dbReference type="AlphaFoldDB" id="A0A7H1RWR3"/>
<sequence length="153" mass="16988">MIAELHITDDETAAAVLHLQRRAYTIEAQLIGSKALPPLRDTIASLQRCGERFFGYCQGGRLVGAIAYERSGPTLHLCRLMVDPDCFRQGIASALLAFVIKQEPSACEMVVTTGSGNTPAIRFYKRHGFQVIEERETPEGIRLTKLVKRNIKS</sequence>
<dbReference type="Proteomes" id="UP000516388">
    <property type="component" value="Chromosome"/>
</dbReference>
<reference evidence="3 4" key="1">
    <citation type="submission" date="2020-09" db="EMBL/GenBank/DDBJ databases">
        <title>Complete Geobacillus genomes through the use of hybrid genome assembly.</title>
        <authorList>
            <person name="Vera D.L."/>
            <person name="Venkateswaran K."/>
            <person name="Singh N.K."/>
            <person name="Landry K."/>
        </authorList>
    </citation>
    <scope>NUCLEOTIDE SEQUENCE [LARGE SCALE GENOMIC DNA]</scope>
    <source>
        <strain evidence="3 4">SURF-189</strain>
    </source>
</reference>
<evidence type="ECO:0000259" key="2">
    <source>
        <dbReference type="PROSITE" id="PS51186"/>
    </source>
</evidence>
<gene>
    <name evidence="3" type="ORF">IC807_03235</name>
</gene>
<dbReference type="InterPro" id="IPR000182">
    <property type="entry name" value="GNAT_dom"/>
</dbReference>